<keyword evidence="1" id="KW-0863">Zinc-finger</keyword>
<reference evidence="4 5" key="1">
    <citation type="submission" date="2013-11" db="EMBL/GenBank/DDBJ databases">
        <title>Genome sequencing of Stegodyphus mimosarum.</title>
        <authorList>
            <person name="Bechsgaard J."/>
        </authorList>
    </citation>
    <scope>NUCLEOTIDE SEQUENCE [LARGE SCALE GENOMIC DNA]</scope>
</reference>
<evidence type="ECO:0000256" key="2">
    <source>
        <dbReference type="SAM" id="SignalP"/>
    </source>
</evidence>
<keyword evidence="1" id="KW-0862">Zinc</keyword>
<dbReference type="InterPro" id="IPR013087">
    <property type="entry name" value="Znf_C2H2_type"/>
</dbReference>
<keyword evidence="2" id="KW-0732">Signal</keyword>
<feature type="chain" id="PRO_5012339195" evidence="2">
    <location>
        <begin position="16"/>
        <end position="843"/>
    </location>
</feature>
<keyword evidence="1" id="KW-0479">Metal-binding</keyword>
<dbReference type="Gene3D" id="3.30.160.60">
    <property type="entry name" value="Classic Zinc Finger"/>
    <property type="match status" value="5"/>
</dbReference>
<feature type="domain" description="C2H2-type" evidence="3">
    <location>
        <begin position="330"/>
        <end position="357"/>
    </location>
</feature>
<dbReference type="Proteomes" id="UP000054359">
    <property type="component" value="Unassembled WGS sequence"/>
</dbReference>
<dbReference type="SMART" id="SM00355">
    <property type="entry name" value="ZnF_C2H2"/>
    <property type="match status" value="17"/>
</dbReference>
<proteinExistence type="predicted"/>
<dbReference type="AlphaFoldDB" id="A0A087TA65"/>
<feature type="domain" description="C2H2-type" evidence="3">
    <location>
        <begin position="752"/>
        <end position="780"/>
    </location>
</feature>
<feature type="domain" description="C2H2-type" evidence="3">
    <location>
        <begin position="807"/>
        <end position="829"/>
    </location>
</feature>
<accession>A0A087TA65</accession>
<evidence type="ECO:0000313" key="4">
    <source>
        <dbReference type="EMBL" id="KFM62004.1"/>
    </source>
</evidence>
<dbReference type="InterPro" id="IPR045914">
    <property type="entry name" value="Zn532-like"/>
</dbReference>
<dbReference type="EMBL" id="KK114248">
    <property type="protein sequence ID" value="KFM62004.1"/>
    <property type="molecule type" value="Genomic_DNA"/>
</dbReference>
<feature type="signal peptide" evidence="2">
    <location>
        <begin position="1"/>
        <end position="15"/>
    </location>
</feature>
<feature type="non-terminal residue" evidence="4">
    <location>
        <position position="843"/>
    </location>
</feature>
<feature type="domain" description="C2H2-type" evidence="3">
    <location>
        <begin position="484"/>
        <end position="507"/>
    </location>
</feature>
<dbReference type="SUPFAM" id="SSF57667">
    <property type="entry name" value="beta-beta-alpha zinc fingers"/>
    <property type="match status" value="3"/>
</dbReference>
<dbReference type="OrthoDB" id="7312725at2759"/>
<dbReference type="OMA" id="HIRSHAF"/>
<protein>
    <submittedName>
        <fullName evidence="4">Zinc finger protein 592</fullName>
    </submittedName>
</protein>
<gene>
    <name evidence="4" type="ORF">X975_01450</name>
</gene>
<organism evidence="4 5">
    <name type="scientific">Stegodyphus mimosarum</name>
    <name type="common">African social velvet spider</name>
    <dbReference type="NCBI Taxonomy" id="407821"/>
    <lineage>
        <taxon>Eukaryota</taxon>
        <taxon>Metazoa</taxon>
        <taxon>Ecdysozoa</taxon>
        <taxon>Arthropoda</taxon>
        <taxon>Chelicerata</taxon>
        <taxon>Arachnida</taxon>
        <taxon>Araneae</taxon>
        <taxon>Araneomorphae</taxon>
        <taxon>Entelegynae</taxon>
        <taxon>Eresoidea</taxon>
        <taxon>Eresidae</taxon>
        <taxon>Stegodyphus</taxon>
    </lineage>
</organism>
<dbReference type="Pfam" id="PF25412">
    <property type="entry name" value="zf-C2H2_ZNF592"/>
    <property type="match status" value="1"/>
</dbReference>
<sequence length="843" mass="95110">MLISFIFIILAFVMAANELKPSDNTQRKDKEHVSSSEQVLSAKVTPVIAKRCESKKENLSIDSNVVKFKIQCCSSSSVPSTSSVTFISRTTCHSNVRSSDLTTSVANNASEPVMTWKSPHLSIKQNDVSDMSFKGDNLQQLSTNALPPYRPGSPPGFLKSDSRVEFHYCTDCGDAFAVKDSLKFHLERRSVLIKFPCDTCKTQQVFYNRCNLLSHIRSHSDNGEAADISKATVTPLPRVCMDGINFEFVNNLDDELNSIDDTDLTPPADLLEFSIKEIDDDNNTEKKIPEKENDVSVIKVKCLDCNEEFESAKDRIEHLTNGDKIPVIISQCSKCGMVCPSKCSLKAHQRIHLQISPYVCPECGDSPDPHWRNFTHHVNFKCFHNARSIGYKCPVCKRVSPSNEALLKHMELHTERYAKCESCPRAYMTTSAFEAHNTMYHGGKDVCFNLIYKCSLCDIVFLRSDQMLAHRSAHLKEQISEYVFNCMQCGKTLGSKTELHDHIKATHPKIYKIVLQNETTLAKPVAPPPVSYRGKVECIYCHCVFHSHQGYSVHIQRVHININQPCTYCYTIIRNRKGMIIHGKKHLESGKVVCLLCNNAKYNDKNTLDAHLVEHVENLKFCTFCPICDTIMPSIDTAKKHLREEHCLIEKSASSSECKENTAAVTRKVTCHFCRIAFVNEESLQDHLKLQHNLGTANQQNNQSSNNVIHEPLAKKRQSTEGNTCSKCNYHSTDREDFKKHILSHKTVKSSYQCQECAACYIVEPTLLKHLLVVHKIDNPKKYVAEEGTNYLPEVENPTEISTRNALECSVCFTTFPNETALKTHLRSHGMAFIQATKTVSGP</sequence>
<keyword evidence="5" id="KW-1185">Reference proteome</keyword>
<dbReference type="GO" id="GO:0008270">
    <property type="term" value="F:zinc ion binding"/>
    <property type="evidence" value="ECO:0007669"/>
    <property type="project" value="UniProtKB-KW"/>
</dbReference>
<name>A0A087TA65_STEMI</name>
<dbReference type="Pfam" id="PF00096">
    <property type="entry name" value="zf-C2H2"/>
    <property type="match status" value="2"/>
</dbReference>
<feature type="domain" description="C2H2-type" evidence="3">
    <location>
        <begin position="452"/>
        <end position="479"/>
    </location>
</feature>
<dbReference type="PROSITE" id="PS50157">
    <property type="entry name" value="ZINC_FINGER_C2H2_2"/>
    <property type="match status" value="6"/>
</dbReference>
<evidence type="ECO:0000313" key="5">
    <source>
        <dbReference type="Proteomes" id="UP000054359"/>
    </source>
</evidence>
<dbReference type="Pfam" id="PF12874">
    <property type="entry name" value="zf-met"/>
    <property type="match status" value="1"/>
</dbReference>
<feature type="domain" description="C2H2-type" evidence="3">
    <location>
        <begin position="391"/>
        <end position="418"/>
    </location>
</feature>
<evidence type="ECO:0000256" key="1">
    <source>
        <dbReference type="PROSITE-ProRule" id="PRU00042"/>
    </source>
</evidence>
<dbReference type="InterPro" id="IPR036236">
    <property type="entry name" value="Znf_C2H2_sf"/>
</dbReference>
<dbReference type="PANTHER" id="PTHR47222:SF5">
    <property type="entry name" value="LOW QUALITY PROTEIN: ZINC FINGER PROTEIN 532-LIKE"/>
    <property type="match status" value="1"/>
</dbReference>
<dbReference type="InterPro" id="IPR057356">
    <property type="entry name" value="Znf-C2H2_ZNF592"/>
</dbReference>
<evidence type="ECO:0000259" key="3">
    <source>
        <dbReference type="PROSITE" id="PS50157"/>
    </source>
</evidence>
<dbReference type="PROSITE" id="PS00028">
    <property type="entry name" value="ZINC_FINGER_C2H2_1"/>
    <property type="match status" value="8"/>
</dbReference>
<dbReference type="PANTHER" id="PTHR47222">
    <property type="entry name" value="ZINC FINGER PROTEIN 532-RELATED"/>
    <property type="match status" value="1"/>
</dbReference>
<dbReference type="STRING" id="407821.A0A087TA65"/>